<evidence type="ECO:0000256" key="4">
    <source>
        <dbReference type="ARBA" id="ARBA00023004"/>
    </source>
</evidence>
<dbReference type="Gene3D" id="2.60.120.650">
    <property type="entry name" value="Cupin"/>
    <property type="match status" value="1"/>
</dbReference>
<evidence type="ECO:0000259" key="5">
    <source>
        <dbReference type="PROSITE" id="PS51184"/>
    </source>
</evidence>
<evidence type="ECO:0000313" key="7">
    <source>
        <dbReference type="Proteomes" id="UP000199036"/>
    </source>
</evidence>
<dbReference type="OrthoDB" id="2942327at2"/>
<dbReference type="PANTHER" id="PTHR12461:SF106">
    <property type="entry name" value="BIFUNCTIONAL PEPTIDASE AND ARGINYL-HYDROXYLASE JMJD5"/>
    <property type="match status" value="1"/>
</dbReference>
<dbReference type="SUPFAM" id="SSF51197">
    <property type="entry name" value="Clavaminate synthase-like"/>
    <property type="match status" value="1"/>
</dbReference>
<sequence>MNFNYIEIERVTKLTKKEFIENYYKKQKPVVITNQIEDWPAFTKWNLDFIKEIAGDKTVPLYDSRKTDYTKKVNEPDFKMTMAEYIDILEKGPTDLRIFLYNLMKDAPQMKDDMRWPDLGLRLIKSLPLVFFGGEDAKVFMHYDIDLPNIFHFHFNGKKQCVLVDPKETKYMYRLPYSWICHEDIDFDNPDFERFPALQKVNPYITQLQHGEMLYMPEGWWHYMKYQTPGFSLSLRSLAGRPKNLFTGLKNVTFNRLYDNFMRQRKGQQWLDYKDAEAIRRTNALLK</sequence>
<keyword evidence="7" id="KW-1185">Reference proteome</keyword>
<dbReference type="EMBL" id="FOVI01000001">
    <property type="protein sequence ID" value="SFN08257.1"/>
    <property type="molecule type" value="Genomic_DNA"/>
</dbReference>
<dbReference type="Proteomes" id="UP000199036">
    <property type="component" value="Unassembled WGS sequence"/>
</dbReference>
<dbReference type="STRING" id="913024.SAMN05421741_10155"/>
<dbReference type="Pfam" id="PF13621">
    <property type="entry name" value="Cupin_8"/>
    <property type="match status" value="1"/>
</dbReference>
<name>A0A1I4W4D5_9FLAO</name>
<protein>
    <submittedName>
        <fullName evidence="6">Cupin-like domain-containing protein</fullName>
    </submittedName>
</protein>
<keyword evidence="3" id="KW-0560">Oxidoreductase</keyword>
<keyword evidence="4" id="KW-0408">Iron</keyword>
<dbReference type="GO" id="GO:0016491">
    <property type="term" value="F:oxidoreductase activity"/>
    <property type="evidence" value="ECO:0007669"/>
    <property type="project" value="UniProtKB-KW"/>
</dbReference>
<dbReference type="InterPro" id="IPR003347">
    <property type="entry name" value="JmjC_dom"/>
</dbReference>
<dbReference type="RefSeq" id="WP_091517340.1">
    <property type="nucleotide sequence ID" value="NZ_FOVI01000001.1"/>
</dbReference>
<organism evidence="6 7">
    <name type="scientific">Paenimyroides ummariense</name>
    <dbReference type="NCBI Taxonomy" id="913024"/>
    <lineage>
        <taxon>Bacteria</taxon>
        <taxon>Pseudomonadati</taxon>
        <taxon>Bacteroidota</taxon>
        <taxon>Flavobacteriia</taxon>
        <taxon>Flavobacteriales</taxon>
        <taxon>Flavobacteriaceae</taxon>
        <taxon>Paenimyroides</taxon>
    </lineage>
</organism>
<evidence type="ECO:0000256" key="1">
    <source>
        <dbReference type="ARBA" id="ARBA00001954"/>
    </source>
</evidence>
<dbReference type="GO" id="GO:0046872">
    <property type="term" value="F:metal ion binding"/>
    <property type="evidence" value="ECO:0007669"/>
    <property type="project" value="UniProtKB-KW"/>
</dbReference>
<dbReference type="AlphaFoldDB" id="A0A1I4W4D5"/>
<reference evidence="7" key="1">
    <citation type="submission" date="2016-10" db="EMBL/GenBank/DDBJ databases">
        <authorList>
            <person name="Varghese N."/>
            <person name="Submissions S."/>
        </authorList>
    </citation>
    <scope>NUCLEOTIDE SEQUENCE [LARGE SCALE GENOMIC DNA]</scope>
    <source>
        <strain evidence="7">DS-12</strain>
    </source>
</reference>
<dbReference type="PANTHER" id="PTHR12461">
    <property type="entry name" value="HYPOXIA-INDUCIBLE FACTOR 1 ALPHA INHIBITOR-RELATED"/>
    <property type="match status" value="1"/>
</dbReference>
<evidence type="ECO:0000313" key="6">
    <source>
        <dbReference type="EMBL" id="SFN08257.1"/>
    </source>
</evidence>
<evidence type="ECO:0000256" key="3">
    <source>
        <dbReference type="ARBA" id="ARBA00023002"/>
    </source>
</evidence>
<proteinExistence type="predicted"/>
<gene>
    <name evidence="6" type="ORF">SAMN05421741_10155</name>
</gene>
<keyword evidence="2" id="KW-0479">Metal-binding</keyword>
<feature type="domain" description="JmjC" evidence="5">
    <location>
        <begin position="105"/>
        <end position="256"/>
    </location>
</feature>
<evidence type="ECO:0000256" key="2">
    <source>
        <dbReference type="ARBA" id="ARBA00022723"/>
    </source>
</evidence>
<accession>A0A1I4W4D5</accession>
<dbReference type="InterPro" id="IPR041667">
    <property type="entry name" value="Cupin_8"/>
</dbReference>
<comment type="cofactor">
    <cofactor evidence="1">
        <name>Fe(2+)</name>
        <dbReference type="ChEBI" id="CHEBI:29033"/>
    </cofactor>
</comment>
<dbReference type="PROSITE" id="PS51184">
    <property type="entry name" value="JMJC"/>
    <property type="match status" value="1"/>
</dbReference>